<feature type="transmembrane region" description="Helical" evidence="1">
    <location>
        <begin position="6"/>
        <end position="26"/>
    </location>
</feature>
<name>A0A2H0WVR0_9BACT</name>
<feature type="non-terminal residue" evidence="2">
    <location>
        <position position="107"/>
    </location>
</feature>
<sequence>MENIKQNILVGVIIVVLAAAGILFYFQQKAINQLRQATITSQSALQKQTAGKAGLEDNIAQTPNAEDVKSAIDKQKNGANFIIGKVLQMSENSLKVEADIPDWKKME</sequence>
<proteinExistence type="predicted"/>
<dbReference type="EMBL" id="PEZF01000075">
    <property type="protein sequence ID" value="PIS16752.1"/>
    <property type="molecule type" value="Genomic_DNA"/>
</dbReference>
<evidence type="ECO:0000256" key="1">
    <source>
        <dbReference type="SAM" id="Phobius"/>
    </source>
</evidence>
<reference evidence="3" key="1">
    <citation type="submission" date="2017-09" db="EMBL/GenBank/DDBJ databases">
        <title>Depth-based differentiation of microbial function through sediment-hosted aquifers and enrichment of novel symbionts in the deep terrestrial subsurface.</title>
        <authorList>
            <person name="Probst A.J."/>
            <person name="Ladd B."/>
            <person name="Jarett J.K."/>
            <person name="Geller-Mcgrath D.E."/>
            <person name="Sieber C.M.K."/>
            <person name="Emerson J.B."/>
            <person name="Anantharaman K."/>
            <person name="Thomas B.C."/>
            <person name="Malmstrom R."/>
            <person name="Stieglmeier M."/>
            <person name="Klingl A."/>
            <person name="Woyke T."/>
            <person name="Ryan C.M."/>
            <person name="Banfield J.F."/>
        </authorList>
    </citation>
    <scope>NUCLEOTIDE SEQUENCE [LARGE SCALE GENOMIC DNA]</scope>
</reference>
<keyword evidence="1" id="KW-1133">Transmembrane helix</keyword>
<keyword evidence="1" id="KW-0812">Transmembrane</keyword>
<evidence type="ECO:0000313" key="3">
    <source>
        <dbReference type="Proteomes" id="UP000229080"/>
    </source>
</evidence>
<comment type="caution">
    <text evidence="2">The sequence shown here is derived from an EMBL/GenBank/DDBJ whole genome shotgun (WGS) entry which is preliminary data.</text>
</comment>
<keyword evidence="1" id="KW-0472">Membrane</keyword>
<accession>A0A2H0WVR0</accession>
<dbReference type="AlphaFoldDB" id="A0A2H0WVR0"/>
<organism evidence="2 3">
    <name type="scientific">Candidatus Portnoybacteria bacterium CG09_land_8_20_14_0_10_44_13</name>
    <dbReference type="NCBI Taxonomy" id="1974811"/>
    <lineage>
        <taxon>Bacteria</taxon>
        <taxon>Candidatus Portnoyibacteriota</taxon>
    </lineage>
</organism>
<dbReference type="Proteomes" id="UP000229080">
    <property type="component" value="Unassembled WGS sequence"/>
</dbReference>
<gene>
    <name evidence="2" type="ORF">COT61_02240</name>
</gene>
<evidence type="ECO:0000313" key="2">
    <source>
        <dbReference type="EMBL" id="PIS16752.1"/>
    </source>
</evidence>
<protein>
    <submittedName>
        <fullName evidence="2">Uncharacterized protein</fullName>
    </submittedName>
</protein>